<feature type="compositionally biased region" description="Pro residues" evidence="1">
    <location>
        <begin position="160"/>
        <end position="186"/>
    </location>
</feature>
<comment type="caution">
    <text evidence="2">The sequence shown here is derived from an EMBL/GenBank/DDBJ whole genome shotgun (WGS) entry which is preliminary data.</text>
</comment>
<protein>
    <submittedName>
        <fullName evidence="2">Uncharacterized protein</fullName>
    </submittedName>
</protein>
<proteinExistence type="predicted"/>
<dbReference type="PRINTS" id="PR01217">
    <property type="entry name" value="PRICHEXTENSN"/>
</dbReference>
<feature type="compositionally biased region" description="Basic and acidic residues" evidence="1">
    <location>
        <begin position="369"/>
        <end position="382"/>
    </location>
</feature>
<organism evidence="2 3">
    <name type="scientific">Pycnococcus provasolii</name>
    <dbReference type="NCBI Taxonomy" id="41880"/>
    <lineage>
        <taxon>Eukaryota</taxon>
        <taxon>Viridiplantae</taxon>
        <taxon>Chlorophyta</taxon>
        <taxon>Pseudoscourfieldiophyceae</taxon>
        <taxon>Pseudoscourfieldiales</taxon>
        <taxon>Pycnococcaceae</taxon>
        <taxon>Pycnococcus</taxon>
    </lineage>
</organism>
<evidence type="ECO:0000313" key="3">
    <source>
        <dbReference type="Proteomes" id="UP000660262"/>
    </source>
</evidence>
<gene>
    <name evidence="2" type="ORF">PPROV_000887000</name>
</gene>
<feature type="compositionally biased region" description="Pro residues" evidence="1">
    <location>
        <begin position="270"/>
        <end position="298"/>
    </location>
</feature>
<feature type="region of interest" description="Disordered" evidence="1">
    <location>
        <begin position="110"/>
        <end position="303"/>
    </location>
</feature>
<sequence length="527" mass="57663">MSVSTSHSSLRWVLLVLLVFLVFVLLQRQQLYGATSRASLLFPSTSASGGGVPSITQTLQPRFGFKHSPPPPIGNPPLPLVKHAADLTPPQPPPLKLHGKKARVYFAREAERRRGKPSPPPPSYDTQGLRAVNGERVRAKYVRVPRTVPHELRDMRRKGSPPPTPPSPPPPTPPAPSQPLRPPAYPRAPNAPRWPGEPSPPPPPPPPPLPPSPPPPPPNYPPLPADIFDANATFPPYPPDPPPHPQFPPRPGPKSNKVLRAREGVHPRADLPPPAPPSPPPSQPPLPYSPPPWAPWVPPEFYGDTSETIAAHLNQTSFERASAAVAVRVTGIPPFPPPPSPPPLPRPPTPPPPPKWWPPQPPLHVQRKRREEDLEWHSERGHHPPPPWPPAYRCRGTVEQIAACKYRTTGKYKHDFVDKKYTSEKVVTYAADGDGERMLELDELNSPPPSTPPESPATPPSPRVPPSPPFEPFVDDGDIVPHVAHISPAPAIAETLEWRVGENATLDDPIAHGTSENWRWNLDAIGT</sequence>
<reference evidence="2" key="1">
    <citation type="submission" date="2020-10" db="EMBL/GenBank/DDBJ databases">
        <title>Unveiling of a novel bifunctional photoreceptor, Dualchrome1, isolated from a cosmopolitan green alga.</title>
        <authorList>
            <person name="Suzuki S."/>
            <person name="Kawachi M."/>
        </authorList>
    </citation>
    <scope>NUCLEOTIDE SEQUENCE</scope>
    <source>
        <strain evidence="2">NIES 2893</strain>
    </source>
</reference>
<evidence type="ECO:0000313" key="2">
    <source>
        <dbReference type="EMBL" id="GHP10138.1"/>
    </source>
</evidence>
<feature type="compositionally biased region" description="Pro residues" evidence="1">
    <location>
        <begin position="195"/>
        <end position="224"/>
    </location>
</feature>
<evidence type="ECO:0000256" key="1">
    <source>
        <dbReference type="SAM" id="MobiDB-lite"/>
    </source>
</evidence>
<feature type="compositionally biased region" description="Pro residues" evidence="1">
    <location>
        <begin position="235"/>
        <end position="252"/>
    </location>
</feature>
<feature type="region of interest" description="Disordered" evidence="1">
    <location>
        <begin position="330"/>
        <end position="392"/>
    </location>
</feature>
<feature type="compositionally biased region" description="Basic and acidic residues" evidence="1">
    <location>
        <begin position="260"/>
        <end position="269"/>
    </location>
</feature>
<feature type="compositionally biased region" description="Pro residues" evidence="1">
    <location>
        <begin position="333"/>
        <end position="362"/>
    </location>
</feature>
<accession>A0A830HT28</accession>
<keyword evidence="3" id="KW-1185">Reference proteome</keyword>
<dbReference type="Proteomes" id="UP000660262">
    <property type="component" value="Unassembled WGS sequence"/>
</dbReference>
<feature type="compositionally biased region" description="Pro residues" evidence="1">
    <location>
        <begin position="446"/>
        <end position="471"/>
    </location>
</feature>
<name>A0A830HT28_9CHLO</name>
<dbReference type="AlphaFoldDB" id="A0A830HT28"/>
<feature type="region of interest" description="Disordered" evidence="1">
    <location>
        <begin position="432"/>
        <end position="478"/>
    </location>
</feature>
<dbReference type="EMBL" id="BNJQ01000028">
    <property type="protein sequence ID" value="GHP10138.1"/>
    <property type="molecule type" value="Genomic_DNA"/>
</dbReference>